<dbReference type="AlphaFoldDB" id="A0A9X8QZX3"/>
<proteinExistence type="predicted"/>
<dbReference type="RefSeq" id="WP_073449335.1">
    <property type="nucleotide sequence ID" value="NZ_FRBK01000029.1"/>
</dbReference>
<comment type="caution">
    <text evidence="1">The sequence shown here is derived from an EMBL/GenBank/DDBJ whole genome shotgun (WGS) entry which is preliminary data.</text>
</comment>
<dbReference type="Proteomes" id="UP000184388">
    <property type="component" value="Unassembled WGS sequence"/>
</dbReference>
<organism evidence="1 2">
    <name type="scientific">Streptomyces yunnanensis</name>
    <dbReference type="NCBI Taxonomy" id="156453"/>
    <lineage>
        <taxon>Bacteria</taxon>
        <taxon>Bacillati</taxon>
        <taxon>Actinomycetota</taxon>
        <taxon>Actinomycetes</taxon>
        <taxon>Kitasatosporales</taxon>
        <taxon>Streptomycetaceae</taxon>
        <taxon>Streptomyces</taxon>
    </lineage>
</organism>
<sequence length="72" mass="7748">MALRIPKAELPLEVRENMVQQLGAVPENVEVTWHSPKVAQDDMEFGGEVGAWDAADASLKSFAQMAVPALVG</sequence>
<name>A0A9X8QZX3_9ACTN</name>
<dbReference type="EMBL" id="FRBK01000029">
    <property type="protein sequence ID" value="SHN28091.1"/>
    <property type="molecule type" value="Genomic_DNA"/>
</dbReference>
<protein>
    <submittedName>
        <fullName evidence="1">Uncharacterized protein</fullName>
    </submittedName>
</protein>
<evidence type="ECO:0000313" key="2">
    <source>
        <dbReference type="Proteomes" id="UP000184388"/>
    </source>
</evidence>
<reference evidence="2" key="1">
    <citation type="submission" date="2016-11" db="EMBL/GenBank/DDBJ databases">
        <authorList>
            <person name="Jaros S."/>
            <person name="Januszkiewicz K."/>
            <person name="Wedrychowicz H."/>
        </authorList>
    </citation>
    <scope>NUCLEOTIDE SEQUENCE [LARGE SCALE GENOMIC DNA]</scope>
    <source>
        <strain evidence="2">CGMCC 4.3555</strain>
    </source>
</reference>
<gene>
    <name evidence="1" type="ORF">SAMN05216268_12958</name>
</gene>
<accession>A0A9X8QZX3</accession>
<evidence type="ECO:0000313" key="1">
    <source>
        <dbReference type="EMBL" id="SHN28091.1"/>
    </source>
</evidence>